<reference evidence="3" key="1">
    <citation type="journal article" date="2021" name="BMC Genomics">
        <title>Chromosome-level genome assembly and manually-curated proteome of model necrotroph Parastagonospora nodorum Sn15 reveals a genome-wide trove of candidate effector homologs, and redundancy of virulence-related functions within an accessory chromosome.</title>
        <authorList>
            <person name="Bertazzoni S."/>
            <person name="Jones D.A.B."/>
            <person name="Phan H.T."/>
            <person name="Tan K.-C."/>
            <person name="Hane J.K."/>
        </authorList>
    </citation>
    <scope>NUCLEOTIDE SEQUENCE [LARGE SCALE GENOMIC DNA]</scope>
    <source>
        <strain evidence="3">SN15 / ATCC MYA-4574 / FGSC 10173)</strain>
    </source>
</reference>
<evidence type="ECO:0000256" key="1">
    <source>
        <dbReference type="SAM" id="MobiDB-lite"/>
    </source>
</evidence>
<keyword evidence="3" id="KW-1185">Reference proteome</keyword>
<name>A0A7U2FFV7_PHANO</name>
<dbReference type="EMBL" id="CP069037">
    <property type="protein sequence ID" value="QRD03489.1"/>
    <property type="molecule type" value="Genomic_DNA"/>
</dbReference>
<dbReference type="AlphaFoldDB" id="A0A7U2FFV7"/>
<accession>A0A7U2FFV7</accession>
<gene>
    <name evidence="2" type="ORF">JI435_419620</name>
</gene>
<evidence type="ECO:0000313" key="3">
    <source>
        <dbReference type="Proteomes" id="UP000663193"/>
    </source>
</evidence>
<protein>
    <submittedName>
        <fullName evidence="2">Uncharacterized protein</fullName>
    </submittedName>
</protein>
<sequence length="69" mass="7547">MDPINVSYTCGIIIPDLPQLLGWLMSAKSAPLAVTPDFDNPSRTADARAYEGRPRGKKFGQEKKGEKPT</sequence>
<dbReference type="Proteomes" id="UP000663193">
    <property type="component" value="Chromosome 15"/>
</dbReference>
<feature type="region of interest" description="Disordered" evidence="1">
    <location>
        <begin position="35"/>
        <end position="69"/>
    </location>
</feature>
<feature type="compositionally biased region" description="Basic and acidic residues" evidence="1">
    <location>
        <begin position="45"/>
        <end position="69"/>
    </location>
</feature>
<proteinExistence type="predicted"/>
<evidence type="ECO:0000313" key="2">
    <source>
        <dbReference type="EMBL" id="QRD03489.1"/>
    </source>
</evidence>
<organism evidence="2 3">
    <name type="scientific">Phaeosphaeria nodorum (strain SN15 / ATCC MYA-4574 / FGSC 10173)</name>
    <name type="common">Glume blotch fungus</name>
    <name type="synonym">Parastagonospora nodorum</name>
    <dbReference type="NCBI Taxonomy" id="321614"/>
    <lineage>
        <taxon>Eukaryota</taxon>
        <taxon>Fungi</taxon>
        <taxon>Dikarya</taxon>
        <taxon>Ascomycota</taxon>
        <taxon>Pezizomycotina</taxon>
        <taxon>Dothideomycetes</taxon>
        <taxon>Pleosporomycetidae</taxon>
        <taxon>Pleosporales</taxon>
        <taxon>Pleosporineae</taxon>
        <taxon>Phaeosphaeriaceae</taxon>
        <taxon>Parastagonospora</taxon>
    </lineage>
</organism>
<dbReference type="VEuPathDB" id="FungiDB:JI435_419620"/>